<dbReference type="PANTHER" id="PTHR34047:SF8">
    <property type="entry name" value="PROTEIN YKFC"/>
    <property type="match status" value="1"/>
</dbReference>
<organism evidence="2 3">
    <name type="scientific">Bacillus cereus</name>
    <dbReference type="NCBI Taxonomy" id="1396"/>
    <lineage>
        <taxon>Bacteria</taxon>
        <taxon>Bacillati</taxon>
        <taxon>Bacillota</taxon>
        <taxon>Bacilli</taxon>
        <taxon>Bacillales</taxon>
        <taxon>Bacillaceae</taxon>
        <taxon>Bacillus</taxon>
        <taxon>Bacillus cereus group</taxon>
    </lineage>
</organism>
<dbReference type="AlphaFoldDB" id="A0ABD7D8E9"/>
<gene>
    <name evidence="2" type="ORF">JTF64_14795</name>
</gene>
<evidence type="ECO:0000313" key="2">
    <source>
        <dbReference type="EMBL" id="QRY13369.1"/>
    </source>
</evidence>
<dbReference type="PANTHER" id="PTHR34047">
    <property type="entry name" value="NUCLEAR INTRON MATURASE 1, MITOCHONDRIAL-RELATED"/>
    <property type="match status" value="1"/>
</dbReference>
<protein>
    <recommendedName>
        <fullName evidence="1">Reverse transcriptase domain-containing protein</fullName>
    </recommendedName>
</protein>
<dbReference type="PROSITE" id="PS50878">
    <property type="entry name" value="RT_POL"/>
    <property type="match status" value="1"/>
</dbReference>
<dbReference type="InterPro" id="IPR051083">
    <property type="entry name" value="GrpII_Intron_Splice-Mob/Def"/>
</dbReference>
<evidence type="ECO:0000313" key="3">
    <source>
        <dbReference type="Proteomes" id="UP000663613"/>
    </source>
</evidence>
<dbReference type="Proteomes" id="UP000663613">
    <property type="component" value="Chromosome"/>
</dbReference>
<sequence>MDRNSDDVLKEFATLENIRQIYLEYEQAKTDTMYFPPKVKVQMGVDGIDWKSFRANLDHHCKSIADRIISGKYFFKPFREVAIQKKGGKKGEHRLISIASISDMLVQKLIHKCIYPTAEVKFRQLSNASFAYREGYSAPLAVKYLYRYIKEGYNYVFDADIEKFFDTIPHSLLKEKLSTFAGGEDTLIYRYLKRFVSVDRVLAESYVHLEGRENIFKYQKPSRTRRKAGIPQGGVFSGLIANIYMHEFDQWVLENLGSKYDIKYMRYADDFLILYKSENIEGRIKAEVNSKLESMGLNINWGKTETKIDLLQEATYVEYVGFAVSKTGVRIKQENIRNFKLGVIDVLSRTHINESTNSLKFLITRLTFKYLGNEAVGLQRCSNCGMYESRRSWLSYFLVINDVQQLRAIDTWVRKSIYRWYYISTGKRLNAKTLRLLGLLRLEDIYRKIKAEEKIVKLAEKQSEQQVIRTCYCKPLDARKSREYLLHKLLFYNY</sequence>
<feature type="domain" description="Reverse transcriptase" evidence="1">
    <location>
        <begin position="64"/>
        <end position="324"/>
    </location>
</feature>
<dbReference type="InterPro" id="IPR000477">
    <property type="entry name" value="RT_dom"/>
</dbReference>
<dbReference type="RefSeq" id="WP_081143872.1">
    <property type="nucleotide sequence ID" value="NZ_CP070339.1"/>
</dbReference>
<dbReference type="InterPro" id="IPR043502">
    <property type="entry name" value="DNA/RNA_pol_sf"/>
</dbReference>
<reference evidence="2 3" key="1">
    <citation type="submission" date="2021-02" db="EMBL/GenBank/DDBJ databases">
        <title>Bacillus cereus VKM B-370.</title>
        <authorList>
            <person name="Kazantseva O.A."/>
            <person name="Piligrimova E.G."/>
            <person name="Buzikov R.M."/>
            <person name="Shadrin A.M."/>
        </authorList>
    </citation>
    <scope>NUCLEOTIDE SEQUENCE [LARGE SCALE GENOMIC DNA]</scope>
    <source>
        <strain evidence="2 3">VKM B-370</strain>
    </source>
</reference>
<dbReference type="Pfam" id="PF00078">
    <property type="entry name" value="RVT_1"/>
    <property type="match status" value="1"/>
</dbReference>
<dbReference type="EMBL" id="CP070339">
    <property type="protein sequence ID" value="QRY13369.1"/>
    <property type="molecule type" value="Genomic_DNA"/>
</dbReference>
<name>A0ABD7D8E9_BACCE</name>
<dbReference type="CDD" id="cd01651">
    <property type="entry name" value="RT_G2_intron"/>
    <property type="match status" value="1"/>
</dbReference>
<dbReference type="SUPFAM" id="SSF56672">
    <property type="entry name" value="DNA/RNA polymerases"/>
    <property type="match status" value="1"/>
</dbReference>
<proteinExistence type="predicted"/>
<accession>A0ABD7D8E9</accession>
<evidence type="ECO:0000259" key="1">
    <source>
        <dbReference type="PROSITE" id="PS50878"/>
    </source>
</evidence>